<dbReference type="PANTHER" id="PTHR45947:SF3">
    <property type="entry name" value="SULFOQUINOVOSYL TRANSFERASE SQD2"/>
    <property type="match status" value="1"/>
</dbReference>
<dbReference type="InterPro" id="IPR028098">
    <property type="entry name" value="Glyco_trans_4-like_N"/>
</dbReference>
<dbReference type="EMBL" id="SDHZ01000002">
    <property type="protein sequence ID" value="RXK83742.1"/>
    <property type="molecule type" value="Genomic_DNA"/>
</dbReference>
<feature type="domain" description="Glycosyl transferase family 1" evidence="1">
    <location>
        <begin position="208"/>
        <end position="383"/>
    </location>
</feature>
<keyword evidence="3" id="KW-0808">Transferase</keyword>
<organism evidence="3 4">
    <name type="scientific">Filimonas effusa</name>
    <dbReference type="NCBI Taxonomy" id="2508721"/>
    <lineage>
        <taxon>Bacteria</taxon>
        <taxon>Pseudomonadati</taxon>
        <taxon>Bacteroidota</taxon>
        <taxon>Chitinophagia</taxon>
        <taxon>Chitinophagales</taxon>
        <taxon>Chitinophagaceae</taxon>
        <taxon>Filimonas</taxon>
    </lineage>
</organism>
<accession>A0A4Q1D5D0</accession>
<sequence length="449" mass="50591">MKHRIAFISDHASPLATLGSVDSGGQNVYVAELARQLSAQGYLIDIYTRRDHEQQKEVVEWLPGVRVIHISAGPATYVPKEQLLPYMPVFAEEMETFIRRNQLGYKLMHAHFFMSGCVASVIRRQLNIPYVITFHALGLVRRIHQKEADQFPVERVSIETMLVHDADHIIAECPQDKEDLVEHYEACEQNISIIPCGFSPREFYPINKTTARRQLQLPVNGKIVLQLGRMVPRKGVDNVIRGLGNMKKHGDPVYLVIVGGEADMPEVLNTPELKRLQQVAAGAGVLDQVIFTGRQSRQVLRYYYSAADVFVTTPWYEPFGITPLEAMACGTPVIGANVGGIKYSVADGRTGYLVPPHSPEILAKKLDQLLSSPTLHTTMTRNALARVRREFTWEKVARSMHTIYMQVYRKPAEERINNWHDSLLLKDIGQFLKESFFVPGVIRPVPGGS</sequence>
<dbReference type="CDD" id="cd03800">
    <property type="entry name" value="GT4_sucrose_synthase"/>
    <property type="match status" value="1"/>
</dbReference>
<dbReference type="PANTHER" id="PTHR45947">
    <property type="entry name" value="SULFOQUINOVOSYL TRANSFERASE SQD2"/>
    <property type="match status" value="1"/>
</dbReference>
<keyword evidence="4" id="KW-1185">Reference proteome</keyword>
<dbReference type="Pfam" id="PF13439">
    <property type="entry name" value="Glyco_transf_4"/>
    <property type="match status" value="1"/>
</dbReference>
<dbReference type="InterPro" id="IPR050194">
    <property type="entry name" value="Glycosyltransferase_grp1"/>
</dbReference>
<evidence type="ECO:0000259" key="2">
    <source>
        <dbReference type="Pfam" id="PF13439"/>
    </source>
</evidence>
<gene>
    <name evidence="3" type="ORF">ESB13_16835</name>
</gene>
<proteinExistence type="predicted"/>
<dbReference type="Gene3D" id="3.40.50.2000">
    <property type="entry name" value="Glycogen Phosphorylase B"/>
    <property type="match status" value="2"/>
</dbReference>
<evidence type="ECO:0000313" key="3">
    <source>
        <dbReference type="EMBL" id="RXK83742.1"/>
    </source>
</evidence>
<dbReference type="SUPFAM" id="SSF53756">
    <property type="entry name" value="UDP-Glycosyltransferase/glycogen phosphorylase"/>
    <property type="match status" value="1"/>
</dbReference>
<dbReference type="Proteomes" id="UP000290545">
    <property type="component" value="Unassembled WGS sequence"/>
</dbReference>
<dbReference type="GO" id="GO:0016757">
    <property type="term" value="F:glycosyltransferase activity"/>
    <property type="evidence" value="ECO:0007669"/>
    <property type="project" value="InterPro"/>
</dbReference>
<dbReference type="OrthoDB" id="9810929at2"/>
<name>A0A4Q1D5D0_9BACT</name>
<feature type="domain" description="Glycosyltransferase subfamily 4-like N-terminal" evidence="2">
    <location>
        <begin position="24"/>
        <end position="199"/>
    </location>
</feature>
<dbReference type="AlphaFoldDB" id="A0A4Q1D5D0"/>
<protein>
    <submittedName>
        <fullName evidence="3">Glycosyltransferase family 1 protein</fullName>
    </submittedName>
</protein>
<reference evidence="3 4" key="1">
    <citation type="submission" date="2019-01" db="EMBL/GenBank/DDBJ databases">
        <title>Filimonas sp. strain TTM-71.</title>
        <authorList>
            <person name="Chen W.-M."/>
        </authorList>
    </citation>
    <scope>NUCLEOTIDE SEQUENCE [LARGE SCALE GENOMIC DNA]</scope>
    <source>
        <strain evidence="3 4">TTM-71</strain>
    </source>
</reference>
<dbReference type="InterPro" id="IPR001296">
    <property type="entry name" value="Glyco_trans_1"/>
</dbReference>
<evidence type="ECO:0000259" key="1">
    <source>
        <dbReference type="Pfam" id="PF00534"/>
    </source>
</evidence>
<dbReference type="RefSeq" id="WP_129004794.1">
    <property type="nucleotide sequence ID" value="NZ_SDHZ01000002.1"/>
</dbReference>
<dbReference type="Pfam" id="PF00534">
    <property type="entry name" value="Glycos_transf_1"/>
    <property type="match status" value="1"/>
</dbReference>
<comment type="caution">
    <text evidence="3">The sequence shown here is derived from an EMBL/GenBank/DDBJ whole genome shotgun (WGS) entry which is preliminary data.</text>
</comment>
<evidence type="ECO:0000313" key="4">
    <source>
        <dbReference type="Proteomes" id="UP000290545"/>
    </source>
</evidence>